<evidence type="ECO:0000256" key="4">
    <source>
        <dbReference type="ARBA" id="ARBA00022764"/>
    </source>
</evidence>
<dbReference type="InterPro" id="IPR002386">
    <property type="entry name" value="Amicyanin/Pseudoazurin"/>
</dbReference>
<proteinExistence type="predicted"/>
<evidence type="ECO:0000259" key="9">
    <source>
        <dbReference type="Pfam" id="PF00127"/>
    </source>
</evidence>
<keyword evidence="3 7" id="KW-0479">Metal-binding</keyword>
<feature type="domain" description="Blue (type 1) copper" evidence="9">
    <location>
        <begin position="39"/>
        <end position="117"/>
    </location>
</feature>
<sequence>MRRPREAKGGAWHRLPAAALFSALCLAASPGAWAAEHEVEVVDYRFNPAELRIRPGDTVTWVNREKRTSHSVVFDATGQESERFFPDERWSHTFTEAGEHAYRCGPHPEMRGRIVVEE</sequence>
<dbReference type="InterPro" id="IPR008972">
    <property type="entry name" value="Cupredoxin"/>
</dbReference>
<keyword evidence="5" id="KW-0249">Electron transport</keyword>
<feature type="signal peptide" evidence="8">
    <location>
        <begin position="1"/>
        <end position="34"/>
    </location>
</feature>
<keyword evidence="4" id="KW-0574">Periplasm</keyword>
<feature type="binding site" evidence="7">
    <location>
        <position position="70"/>
    </location>
    <ligand>
        <name>Cu cation</name>
        <dbReference type="ChEBI" id="CHEBI:23378"/>
    </ligand>
</feature>
<evidence type="ECO:0000256" key="5">
    <source>
        <dbReference type="ARBA" id="ARBA00022982"/>
    </source>
</evidence>
<evidence type="ECO:0000256" key="8">
    <source>
        <dbReference type="SAM" id="SignalP"/>
    </source>
</evidence>
<evidence type="ECO:0000256" key="1">
    <source>
        <dbReference type="ARBA" id="ARBA00004418"/>
    </source>
</evidence>
<dbReference type="InterPro" id="IPR000923">
    <property type="entry name" value="BlueCu_1"/>
</dbReference>
<evidence type="ECO:0000256" key="6">
    <source>
        <dbReference type="ARBA" id="ARBA00023008"/>
    </source>
</evidence>
<keyword evidence="11" id="KW-1185">Reference proteome</keyword>
<evidence type="ECO:0000313" key="10">
    <source>
        <dbReference type="EMBL" id="THF65606.1"/>
    </source>
</evidence>
<dbReference type="Pfam" id="PF00127">
    <property type="entry name" value="Copper-bind"/>
    <property type="match status" value="1"/>
</dbReference>
<dbReference type="InterPro" id="IPR052721">
    <property type="entry name" value="ET_Amicyanin"/>
</dbReference>
<evidence type="ECO:0000256" key="2">
    <source>
        <dbReference type="ARBA" id="ARBA00022448"/>
    </source>
</evidence>
<dbReference type="GO" id="GO:0042597">
    <property type="term" value="C:periplasmic space"/>
    <property type="evidence" value="ECO:0007669"/>
    <property type="project" value="UniProtKB-SubCell"/>
</dbReference>
<feature type="chain" id="PRO_5020370887" evidence="8">
    <location>
        <begin position="35"/>
        <end position="118"/>
    </location>
</feature>
<name>A0A4S4AZW2_9RHOO</name>
<dbReference type="Proteomes" id="UP000308430">
    <property type="component" value="Unassembled WGS sequence"/>
</dbReference>
<comment type="caution">
    <text evidence="10">The sequence shown here is derived from an EMBL/GenBank/DDBJ whole genome shotgun (WGS) entry which is preliminary data.</text>
</comment>
<evidence type="ECO:0000256" key="7">
    <source>
        <dbReference type="PIRSR" id="PIRSR602386-1"/>
    </source>
</evidence>
<dbReference type="EMBL" id="SSOC01000003">
    <property type="protein sequence ID" value="THF65606.1"/>
    <property type="molecule type" value="Genomic_DNA"/>
</dbReference>
<dbReference type="PRINTS" id="PR00155">
    <property type="entry name" value="AMICYANIN"/>
</dbReference>
<dbReference type="AlphaFoldDB" id="A0A4S4AZW2"/>
<feature type="binding site" evidence="7">
    <location>
        <position position="107"/>
    </location>
    <ligand>
        <name>Cu cation</name>
        <dbReference type="ChEBI" id="CHEBI:23378"/>
    </ligand>
</feature>
<dbReference type="GO" id="GO:0009055">
    <property type="term" value="F:electron transfer activity"/>
    <property type="evidence" value="ECO:0007669"/>
    <property type="project" value="InterPro"/>
</dbReference>
<dbReference type="PANTHER" id="PTHR36507">
    <property type="entry name" value="BLL1555 PROTEIN"/>
    <property type="match status" value="1"/>
</dbReference>
<dbReference type="SUPFAM" id="SSF49503">
    <property type="entry name" value="Cupredoxins"/>
    <property type="match status" value="1"/>
</dbReference>
<accession>A0A4S4AZW2</accession>
<dbReference type="Gene3D" id="2.60.40.420">
    <property type="entry name" value="Cupredoxins - blue copper proteins"/>
    <property type="match status" value="1"/>
</dbReference>
<dbReference type="GO" id="GO:0005507">
    <property type="term" value="F:copper ion binding"/>
    <property type="evidence" value="ECO:0007669"/>
    <property type="project" value="InterPro"/>
</dbReference>
<dbReference type="PANTHER" id="PTHR36507:SF1">
    <property type="entry name" value="BLL1555 PROTEIN"/>
    <property type="match status" value="1"/>
</dbReference>
<comment type="cofactor">
    <cofactor evidence="7">
        <name>Cu cation</name>
        <dbReference type="ChEBI" id="CHEBI:23378"/>
    </cofactor>
    <text evidence="7">Binds 1 copper ion per subunit.</text>
</comment>
<dbReference type="OrthoDB" id="9757546at2"/>
<evidence type="ECO:0000256" key="3">
    <source>
        <dbReference type="ARBA" id="ARBA00022723"/>
    </source>
</evidence>
<organism evidence="10 11">
    <name type="scientific">Pseudothauera nasutitermitis</name>
    <dbReference type="NCBI Taxonomy" id="2565930"/>
    <lineage>
        <taxon>Bacteria</taxon>
        <taxon>Pseudomonadati</taxon>
        <taxon>Pseudomonadota</taxon>
        <taxon>Betaproteobacteria</taxon>
        <taxon>Rhodocyclales</taxon>
        <taxon>Zoogloeaceae</taxon>
        <taxon>Pseudothauera</taxon>
    </lineage>
</organism>
<evidence type="ECO:0000313" key="11">
    <source>
        <dbReference type="Proteomes" id="UP000308430"/>
    </source>
</evidence>
<reference evidence="10 11" key="1">
    <citation type="submission" date="2019-04" db="EMBL/GenBank/DDBJ databases">
        <title>Azoarcus nasutitermitis sp. nov. isolated from termite nest.</title>
        <authorList>
            <person name="Lin S.-Y."/>
            <person name="Hameed A."/>
            <person name="Hsu Y.-H."/>
            <person name="Young C.-C."/>
        </authorList>
    </citation>
    <scope>NUCLEOTIDE SEQUENCE [LARGE SCALE GENOMIC DNA]</scope>
    <source>
        <strain evidence="10 11">CC-YHH838</strain>
    </source>
</reference>
<keyword evidence="6 7" id="KW-0186">Copper</keyword>
<gene>
    <name evidence="10" type="ORF">E6C76_08505</name>
</gene>
<keyword evidence="8" id="KW-0732">Signal</keyword>
<protein>
    <submittedName>
        <fullName evidence="10">Plastocyanin</fullName>
    </submittedName>
</protein>
<keyword evidence="2" id="KW-0813">Transport</keyword>
<comment type="subcellular location">
    <subcellularLocation>
        <location evidence="1">Periplasm</location>
    </subcellularLocation>
</comment>
<feature type="binding site" evidence="7">
    <location>
        <position position="104"/>
    </location>
    <ligand>
        <name>Cu cation</name>
        <dbReference type="ChEBI" id="CHEBI:23378"/>
    </ligand>
</feature>
<dbReference type="RefSeq" id="WP_136347812.1">
    <property type="nucleotide sequence ID" value="NZ_SSOC01000003.1"/>
</dbReference>